<feature type="domain" description="X8" evidence="10">
    <location>
        <begin position="404"/>
        <end position="474"/>
    </location>
</feature>
<proteinExistence type="inferred from homology"/>
<keyword evidence="12" id="KW-1185">Reference proteome</keyword>
<dbReference type="OrthoDB" id="421038at2759"/>
<feature type="chain" id="PRO_5005962982" description="1,3-beta-glucanosyltransferase" evidence="8">
    <location>
        <begin position="21"/>
        <end position="548"/>
    </location>
</feature>
<keyword evidence="6" id="KW-0325">Glycoprotein</keyword>
<keyword evidence="5" id="KW-1015">Disulfide bond</keyword>
<gene>
    <name evidence="11" type="ORF">LAQU0_S06e04192g</name>
</gene>
<dbReference type="Proteomes" id="UP000236544">
    <property type="component" value="Unassembled WGS sequence"/>
</dbReference>
<feature type="signal peptide" evidence="8">
    <location>
        <begin position="1"/>
        <end position="20"/>
    </location>
</feature>
<organism evidence="11 12">
    <name type="scientific">Lachancea quebecensis</name>
    <dbReference type="NCBI Taxonomy" id="1654605"/>
    <lineage>
        <taxon>Eukaryota</taxon>
        <taxon>Fungi</taxon>
        <taxon>Dikarya</taxon>
        <taxon>Ascomycota</taxon>
        <taxon>Saccharomycotina</taxon>
        <taxon>Saccharomycetes</taxon>
        <taxon>Saccharomycetales</taxon>
        <taxon>Saccharomycetaceae</taxon>
        <taxon>Lachancea</taxon>
    </lineage>
</organism>
<dbReference type="GO" id="GO:0098552">
    <property type="term" value="C:side of membrane"/>
    <property type="evidence" value="ECO:0007669"/>
    <property type="project" value="UniProtKB-KW"/>
</dbReference>
<evidence type="ECO:0000256" key="8">
    <source>
        <dbReference type="RuleBase" id="RU361209"/>
    </source>
</evidence>
<dbReference type="Gene3D" id="1.20.58.1040">
    <property type="match status" value="1"/>
</dbReference>
<dbReference type="Pfam" id="PF07983">
    <property type="entry name" value="X8"/>
    <property type="match status" value="1"/>
</dbReference>
<evidence type="ECO:0000256" key="2">
    <source>
        <dbReference type="ARBA" id="ARBA00007528"/>
    </source>
</evidence>
<evidence type="ECO:0000256" key="4">
    <source>
        <dbReference type="ARBA" id="ARBA00022729"/>
    </source>
</evidence>
<evidence type="ECO:0000256" key="7">
    <source>
        <dbReference type="ARBA" id="ARBA00023316"/>
    </source>
</evidence>
<dbReference type="AlphaFoldDB" id="A0A0P1KSY2"/>
<evidence type="ECO:0000256" key="1">
    <source>
        <dbReference type="ARBA" id="ARBA00004589"/>
    </source>
</evidence>
<dbReference type="EC" id="2.4.1.-" evidence="8"/>
<accession>A0A0P1KSY2</accession>
<dbReference type="InterPro" id="IPR017853">
    <property type="entry name" value="GH"/>
</dbReference>
<dbReference type="PANTHER" id="PTHR31468">
    <property type="entry name" value="1,3-BETA-GLUCANOSYLTRANSFERASE GAS1"/>
    <property type="match status" value="1"/>
</dbReference>
<dbReference type="Gene3D" id="3.20.20.80">
    <property type="entry name" value="Glycosidases"/>
    <property type="match status" value="1"/>
</dbReference>
<reference evidence="12" key="1">
    <citation type="submission" date="2015-10" db="EMBL/GenBank/DDBJ databases">
        <authorList>
            <person name="Devillers H."/>
        </authorList>
    </citation>
    <scope>NUCLEOTIDE SEQUENCE [LARGE SCALE GENOMIC DNA]</scope>
</reference>
<keyword evidence="8" id="KW-0808">Transferase</keyword>
<dbReference type="InterPro" id="IPR012946">
    <property type="entry name" value="X8"/>
</dbReference>
<comment type="function">
    <text evidence="8">Splits internally a 1,3-beta-glucan molecule and transfers the newly generated reducing end (the donor) to the non-reducing end of another 1,3-beta-glucan molecule (the acceptor) forming a 1,3-beta linkage, resulting in the elongation of 1,3-beta-glucan chains in the cell wall.</text>
</comment>
<dbReference type="PANTHER" id="PTHR31468:SF10">
    <property type="entry name" value="1,3-BETA-GLUCANOSYLTRANSFERASE GAS2"/>
    <property type="match status" value="1"/>
</dbReference>
<dbReference type="FunFam" id="3.20.20.80:FF:000038">
    <property type="entry name" value="1,3-beta-glucanosyltransferase"/>
    <property type="match status" value="1"/>
</dbReference>
<evidence type="ECO:0000259" key="10">
    <source>
        <dbReference type="SMART" id="SM00768"/>
    </source>
</evidence>
<feature type="region of interest" description="Disordered" evidence="9">
    <location>
        <begin position="352"/>
        <end position="373"/>
    </location>
</feature>
<dbReference type="GO" id="GO:0071970">
    <property type="term" value="P:fungal-type cell wall (1-&gt;3)-beta-D-glucan biosynthetic process"/>
    <property type="evidence" value="ECO:0007669"/>
    <property type="project" value="TreeGrafter"/>
</dbReference>
<keyword evidence="4 8" id="KW-0732">Signal</keyword>
<dbReference type="InterPro" id="IPR004886">
    <property type="entry name" value="Glucanosyltransferase"/>
</dbReference>
<keyword evidence="8" id="KW-0449">Lipoprotein</keyword>
<feature type="compositionally biased region" description="Basic and acidic residues" evidence="9">
    <location>
        <begin position="352"/>
        <end position="367"/>
    </location>
</feature>
<feature type="region of interest" description="Disordered" evidence="9">
    <location>
        <begin position="505"/>
        <end position="524"/>
    </location>
</feature>
<comment type="subcellular location">
    <subcellularLocation>
        <location evidence="8">Cell membrane</location>
        <topology evidence="8">Lipid-anchor</topology>
        <topology evidence="8">GPI-anchor</topology>
    </subcellularLocation>
    <subcellularLocation>
        <location evidence="1">Membrane</location>
        <topology evidence="1">Lipid-anchor</topology>
        <topology evidence="1">GPI-anchor</topology>
    </subcellularLocation>
</comment>
<evidence type="ECO:0000256" key="9">
    <source>
        <dbReference type="SAM" id="MobiDB-lite"/>
    </source>
</evidence>
<evidence type="ECO:0000256" key="5">
    <source>
        <dbReference type="ARBA" id="ARBA00023157"/>
    </source>
</evidence>
<evidence type="ECO:0000313" key="12">
    <source>
        <dbReference type="Proteomes" id="UP000236544"/>
    </source>
</evidence>
<dbReference type="EMBL" id="LN890530">
    <property type="protein sequence ID" value="CUS22706.1"/>
    <property type="molecule type" value="Genomic_DNA"/>
</dbReference>
<dbReference type="GO" id="GO:0005886">
    <property type="term" value="C:plasma membrane"/>
    <property type="evidence" value="ECO:0007669"/>
    <property type="project" value="UniProtKB-SubCell"/>
</dbReference>
<keyword evidence="3 8" id="KW-0336">GPI-anchor</keyword>
<dbReference type="SMART" id="SM00768">
    <property type="entry name" value="X8"/>
    <property type="match status" value="1"/>
</dbReference>
<dbReference type="Pfam" id="PF03198">
    <property type="entry name" value="Glyco_hydro_72"/>
    <property type="match status" value="1"/>
</dbReference>
<dbReference type="GO" id="GO:0042124">
    <property type="term" value="F:1,3-beta-glucanosyltransferase activity"/>
    <property type="evidence" value="ECO:0007669"/>
    <property type="project" value="TreeGrafter"/>
</dbReference>
<keyword evidence="7" id="KW-0961">Cell wall biogenesis/degradation</keyword>
<dbReference type="SUPFAM" id="SSF51445">
    <property type="entry name" value="(Trans)glycosidases"/>
    <property type="match status" value="1"/>
</dbReference>
<protein>
    <recommendedName>
        <fullName evidence="8">1,3-beta-glucanosyltransferase</fullName>
        <ecNumber evidence="8">2.4.1.-</ecNumber>
    </recommendedName>
</protein>
<evidence type="ECO:0000256" key="3">
    <source>
        <dbReference type="ARBA" id="ARBA00022622"/>
    </source>
</evidence>
<dbReference type="GO" id="GO:0031505">
    <property type="term" value="P:fungal-type cell wall organization"/>
    <property type="evidence" value="ECO:0007669"/>
    <property type="project" value="TreeGrafter"/>
</dbReference>
<sequence>MNTMLLLLNIFITYFMFASGVIKTEEFKLEYPTSVSELPAIEVDGNKFFNSVSNEQFFMKGIAYQPSYSMSDLELLEGEAMDTKYIDPLASPDLCLRDIPHLVELGVNTIRVYAIDPNKEHDVCMKELAANGIYVLLDLSEPDNSISRDSPTWDVSVYQRYKDVVDSMHQYSNVLGFFAGNEVTNDITNTDASPFVKASIRDIRDHISKKGYRSIPIGYSTNDDIETRENLAQFFICGESVADFYGINMYEWCGYSSYHSSGYDQRTKEFKDYPVPIFFSEFGCNSVRPRPFTEVEALYGPQMTKVWSGGLAYMYFEEENNYGVVSIDEGGQVVHLKDFDYLKDEFSRAKPKGINKEEHARKQGSESRKRKRRECPAISKTWKAAATIPDTPDQTKCSCLEESLPCLVQPFHDPSRYKEYFEYVCSQVDCSDIKADGEKGQYGEFSDCSTNQKLALEISKMYFLDPESSGTCPIVDGQIHYNTKSKQEPHDKRCAAIIKTVKSASKATNGDSRQLRQNSNEKASSGTRNAAKWFSLTLALGILMFSFV</sequence>
<keyword evidence="8" id="KW-0472">Membrane</keyword>
<evidence type="ECO:0000256" key="6">
    <source>
        <dbReference type="ARBA" id="ARBA00023180"/>
    </source>
</evidence>
<evidence type="ECO:0000313" key="11">
    <source>
        <dbReference type="EMBL" id="CUS22706.1"/>
    </source>
</evidence>
<name>A0A0P1KSY2_9SACH</name>
<comment type="similarity">
    <text evidence="2 8">Belongs to the glycosyl hydrolase 72 family.</text>
</comment>